<dbReference type="EMBL" id="DF237652">
    <property type="protein sequence ID" value="GAQ90928.1"/>
    <property type="molecule type" value="Genomic_DNA"/>
</dbReference>
<dbReference type="Proteomes" id="UP000054558">
    <property type="component" value="Unassembled WGS sequence"/>
</dbReference>
<feature type="coiled-coil region" evidence="1">
    <location>
        <begin position="15"/>
        <end position="54"/>
    </location>
</feature>
<evidence type="ECO:0000256" key="1">
    <source>
        <dbReference type="SAM" id="Coils"/>
    </source>
</evidence>
<feature type="non-terminal residue" evidence="2">
    <location>
        <position position="322"/>
    </location>
</feature>
<dbReference type="AlphaFoldDB" id="A0A1Y1IS09"/>
<protein>
    <submittedName>
        <fullName evidence="2">Uncharacterized protein</fullName>
    </submittedName>
</protein>
<proteinExistence type="predicted"/>
<accession>A0A1Y1IS09</accession>
<evidence type="ECO:0000313" key="3">
    <source>
        <dbReference type="Proteomes" id="UP000054558"/>
    </source>
</evidence>
<evidence type="ECO:0000313" key="2">
    <source>
        <dbReference type="EMBL" id="GAQ90928.1"/>
    </source>
</evidence>
<dbReference type="OrthoDB" id="3341102at2759"/>
<reference evidence="2 3" key="1">
    <citation type="journal article" date="2014" name="Nat. Commun.">
        <title>Klebsormidium flaccidum genome reveals primary factors for plant terrestrial adaptation.</title>
        <authorList>
            <person name="Hori K."/>
            <person name="Maruyama F."/>
            <person name="Fujisawa T."/>
            <person name="Togashi T."/>
            <person name="Yamamoto N."/>
            <person name="Seo M."/>
            <person name="Sato S."/>
            <person name="Yamada T."/>
            <person name="Mori H."/>
            <person name="Tajima N."/>
            <person name="Moriyama T."/>
            <person name="Ikeuchi M."/>
            <person name="Watanabe M."/>
            <person name="Wada H."/>
            <person name="Kobayashi K."/>
            <person name="Saito M."/>
            <person name="Masuda T."/>
            <person name="Sasaki-Sekimoto Y."/>
            <person name="Mashiguchi K."/>
            <person name="Awai K."/>
            <person name="Shimojima M."/>
            <person name="Masuda S."/>
            <person name="Iwai M."/>
            <person name="Nobusawa T."/>
            <person name="Narise T."/>
            <person name="Kondo S."/>
            <person name="Saito H."/>
            <person name="Sato R."/>
            <person name="Murakawa M."/>
            <person name="Ihara Y."/>
            <person name="Oshima-Yamada Y."/>
            <person name="Ohtaka K."/>
            <person name="Satoh M."/>
            <person name="Sonobe K."/>
            <person name="Ishii M."/>
            <person name="Ohtani R."/>
            <person name="Kanamori-Sato M."/>
            <person name="Honoki R."/>
            <person name="Miyazaki D."/>
            <person name="Mochizuki H."/>
            <person name="Umetsu J."/>
            <person name="Higashi K."/>
            <person name="Shibata D."/>
            <person name="Kamiya Y."/>
            <person name="Sato N."/>
            <person name="Nakamura Y."/>
            <person name="Tabata S."/>
            <person name="Ida S."/>
            <person name="Kurokawa K."/>
            <person name="Ohta H."/>
        </authorList>
    </citation>
    <scope>NUCLEOTIDE SEQUENCE [LARGE SCALE GENOMIC DNA]</scope>
    <source>
        <strain evidence="2 3">NIES-2285</strain>
    </source>
</reference>
<sequence>MASLLITSFFKKATAEELEQQKKRGEAEWAAKKAEEAAKLARDEERRLAAQKAKRPVGRPKKRAQAVVLMNPVDIGPEVETGPVRPPDEQPQAKKLRGAYNKWGSSDLWPHIVHAVETHPRSLTEALNYLQHIKKPGHSASPFDQLTLSTLKNWYERGEQTGWCWKLKKEVQEKAKLIEAGRAAQLRVNNAHFRGIFKDHPQVAQKIIRCLLGLRDAGQQVDSNVIKSVMKGVITADALELFEKVVGRDKNGEPVKFAVRKRFAQKFARKHLGWTWRRSTGAARKLPEDWELQGDKMAYRVAALCSMHSVSVPDGLVVNSCN</sequence>
<gene>
    <name evidence="2" type="ORF">KFL_007030010</name>
</gene>
<name>A0A1Y1IS09_KLENI</name>
<keyword evidence="3" id="KW-1185">Reference proteome</keyword>
<keyword evidence="1" id="KW-0175">Coiled coil</keyword>
<organism evidence="2 3">
    <name type="scientific">Klebsormidium nitens</name>
    <name type="common">Green alga</name>
    <name type="synonym">Ulothrix nitens</name>
    <dbReference type="NCBI Taxonomy" id="105231"/>
    <lineage>
        <taxon>Eukaryota</taxon>
        <taxon>Viridiplantae</taxon>
        <taxon>Streptophyta</taxon>
        <taxon>Klebsormidiophyceae</taxon>
        <taxon>Klebsormidiales</taxon>
        <taxon>Klebsormidiaceae</taxon>
        <taxon>Klebsormidium</taxon>
    </lineage>
</organism>